<organism evidence="2">
    <name type="scientific">Sesamum calycinum</name>
    <dbReference type="NCBI Taxonomy" id="2727403"/>
    <lineage>
        <taxon>Eukaryota</taxon>
        <taxon>Viridiplantae</taxon>
        <taxon>Streptophyta</taxon>
        <taxon>Embryophyta</taxon>
        <taxon>Tracheophyta</taxon>
        <taxon>Spermatophyta</taxon>
        <taxon>Magnoliopsida</taxon>
        <taxon>eudicotyledons</taxon>
        <taxon>Gunneridae</taxon>
        <taxon>Pentapetalae</taxon>
        <taxon>asterids</taxon>
        <taxon>lamiids</taxon>
        <taxon>Lamiales</taxon>
        <taxon>Pedaliaceae</taxon>
        <taxon>Sesamum</taxon>
    </lineage>
</organism>
<feature type="domain" description="Retrotransposon Copia-like N-terminal" evidence="1">
    <location>
        <begin position="28"/>
        <end position="70"/>
    </location>
</feature>
<dbReference type="PANTHER" id="PTHR37610:SF40">
    <property type="entry name" value="OS01G0909600 PROTEIN"/>
    <property type="match status" value="1"/>
</dbReference>
<proteinExistence type="predicted"/>
<sequence length="151" mass="16384">MATQATEGSAAGQAPLVQHGSEVFQLLSSDHPGMILVSSPLDGKNFLAWSRAVKRALGAKMKLGFITGTSKSARTLWIALNERYGECNGPQLYQLERDIASITQGDLTIVDYFTKIQMLWDELVQLRPMPECTCGCACTCDLAKATATLVE</sequence>
<dbReference type="PANTHER" id="PTHR37610">
    <property type="entry name" value="CCHC-TYPE DOMAIN-CONTAINING PROTEIN"/>
    <property type="match status" value="1"/>
</dbReference>
<protein>
    <recommendedName>
        <fullName evidence="1">Retrotransposon Copia-like N-terminal domain-containing protein</fullName>
    </recommendedName>
</protein>
<accession>A0AAW2QMI6</accession>
<gene>
    <name evidence="2" type="ORF">Scaly_1123700</name>
</gene>
<dbReference type="Pfam" id="PF14244">
    <property type="entry name" value="Retrotran_gag_3"/>
    <property type="match status" value="1"/>
</dbReference>
<evidence type="ECO:0000259" key="1">
    <source>
        <dbReference type="Pfam" id="PF14244"/>
    </source>
</evidence>
<comment type="caution">
    <text evidence="2">The sequence shown here is derived from an EMBL/GenBank/DDBJ whole genome shotgun (WGS) entry which is preliminary data.</text>
</comment>
<name>A0AAW2QMI6_9LAMI</name>
<reference evidence="2" key="2">
    <citation type="journal article" date="2024" name="Plant">
        <title>Genomic evolution and insights into agronomic trait innovations of Sesamum species.</title>
        <authorList>
            <person name="Miao H."/>
            <person name="Wang L."/>
            <person name="Qu L."/>
            <person name="Liu H."/>
            <person name="Sun Y."/>
            <person name="Le M."/>
            <person name="Wang Q."/>
            <person name="Wei S."/>
            <person name="Zheng Y."/>
            <person name="Lin W."/>
            <person name="Duan Y."/>
            <person name="Cao H."/>
            <person name="Xiong S."/>
            <person name="Wang X."/>
            <person name="Wei L."/>
            <person name="Li C."/>
            <person name="Ma Q."/>
            <person name="Ju M."/>
            <person name="Zhao R."/>
            <person name="Li G."/>
            <person name="Mu C."/>
            <person name="Tian Q."/>
            <person name="Mei H."/>
            <person name="Zhang T."/>
            <person name="Gao T."/>
            <person name="Zhang H."/>
        </authorList>
    </citation>
    <scope>NUCLEOTIDE SEQUENCE</scope>
    <source>
        <strain evidence="2">KEN8</strain>
    </source>
</reference>
<dbReference type="InterPro" id="IPR029472">
    <property type="entry name" value="Copia-like_N"/>
</dbReference>
<dbReference type="EMBL" id="JACGWM010000006">
    <property type="protein sequence ID" value="KAL0369048.1"/>
    <property type="molecule type" value="Genomic_DNA"/>
</dbReference>
<reference evidence="2" key="1">
    <citation type="submission" date="2020-06" db="EMBL/GenBank/DDBJ databases">
        <authorList>
            <person name="Li T."/>
            <person name="Hu X."/>
            <person name="Zhang T."/>
            <person name="Song X."/>
            <person name="Zhang H."/>
            <person name="Dai N."/>
            <person name="Sheng W."/>
            <person name="Hou X."/>
            <person name="Wei L."/>
        </authorList>
    </citation>
    <scope>NUCLEOTIDE SEQUENCE</scope>
    <source>
        <strain evidence="2">KEN8</strain>
        <tissue evidence="2">Leaf</tissue>
    </source>
</reference>
<dbReference type="AlphaFoldDB" id="A0AAW2QMI6"/>
<evidence type="ECO:0000313" key="2">
    <source>
        <dbReference type="EMBL" id="KAL0369048.1"/>
    </source>
</evidence>